<proteinExistence type="predicted"/>
<dbReference type="SMART" id="SM00166">
    <property type="entry name" value="UBX"/>
    <property type="match status" value="1"/>
</dbReference>
<dbReference type="Gene3D" id="1.10.8.10">
    <property type="entry name" value="DNA helicase RuvA subunit, C-terminal domain"/>
    <property type="match status" value="1"/>
</dbReference>
<sequence>MSENRDEILADFQACTGIDDVGEAFAYLDEAKWDLLDAINRVMPKYTQTLPSELGPDIEVIGETRPPPPLINGITGLPIISPDFLPSTSHGNSARLLSFHVNYKEKVIQLNLPESSTVRDLKTMIYAQLGVPPCQQVLTGWKNVDFNDNNTLASLHLPRENLLFLSAPDLDNNGMDTVGNDELLTRMFTLKVFDQTRSKEYNLNCYGTKTIGEVKADVYSLTDIPVRHQVWTGWPTSVKDDCTLAMAGLTYPTHSLSVKKLDKRKEYKRIVVDLVDSDSSIEEFEDAAESFTGEDEMFVEDIGSKKLQSLIPDNVEDETAGCIHFTDEFSNRYGEMRPDFFPGTLEDALKEACLKPAKERRLLAVYLHHDASVLTNVFCTQLLCFESVLQCLATNFVVWGWDLTHESNKNKFLASLSRCLGTMAALTVRNIEVERLPALLIIMRMRSTTEIFTAVHGNVGVSELMTSLIQAVDVFSEHLKQEIKEEDERTARAMIKLEQDHAYQASLAIDRAKEEAKREQELKETLEKKRLELERQEDEAKKEAERLAVQSELPDEPEEGSLEPITKIRFRLPKGENLERRFFATNRLQILMNYLVVKGYRTEEYKVISSWPRRDLTTLDFNSTLQDLKLCPQETIIIEER</sequence>
<evidence type="ECO:0000256" key="1">
    <source>
        <dbReference type="SAM" id="MobiDB-lite"/>
    </source>
</evidence>
<dbReference type="SUPFAM" id="SSF54236">
    <property type="entry name" value="Ubiquitin-like"/>
    <property type="match status" value="3"/>
</dbReference>
<dbReference type="CDD" id="cd14413">
    <property type="entry name" value="UBA_FAF1"/>
    <property type="match status" value="1"/>
</dbReference>
<dbReference type="CDD" id="cd17129">
    <property type="entry name" value="Ubl1_FAF1"/>
    <property type="match status" value="1"/>
</dbReference>
<accession>A0A1B6DVE3</accession>
<dbReference type="GO" id="GO:0036503">
    <property type="term" value="P:ERAD pathway"/>
    <property type="evidence" value="ECO:0007669"/>
    <property type="project" value="TreeGrafter"/>
</dbReference>
<dbReference type="GO" id="GO:0043130">
    <property type="term" value="F:ubiquitin binding"/>
    <property type="evidence" value="ECO:0007669"/>
    <property type="project" value="TreeGrafter"/>
</dbReference>
<dbReference type="Gene3D" id="3.40.30.10">
    <property type="entry name" value="Glutaredoxin"/>
    <property type="match status" value="1"/>
</dbReference>
<dbReference type="Gene3D" id="3.10.20.90">
    <property type="entry name" value="Phosphatidylinositol 3-kinase Catalytic Subunit, Chain A, domain 1"/>
    <property type="match status" value="3"/>
</dbReference>
<dbReference type="InterPro" id="IPR049483">
    <property type="entry name" value="FAF1_2-like_UAS"/>
</dbReference>
<dbReference type="InterPro" id="IPR033043">
    <property type="entry name" value="FAF1-like_UBX"/>
</dbReference>
<dbReference type="EMBL" id="GEDC01007683">
    <property type="protein sequence ID" value="JAS29615.1"/>
    <property type="molecule type" value="Transcribed_RNA"/>
</dbReference>
<dbReference type="AlphaFoldDB" id="A0A1B6DVE3"/>
<organism evidence="4">
    <name type="scientific">Clastoptera arizonana</name>
    <name type="common">Arizona spittle bug</name>
    <dbReference type="NCBI Taxonomy" id="38151"/>
    <lineage>
        <taxon>Eukaryota</taxon>
        <taxon>Metazoa</taxon>
        <taxon>Ecdysozoa</taxon>
        <taxon>Arthropoda</taxon>
        <taxon>Hexapoda</taxon>
        <taxon>Insecta</taxon>
        <taxon>Pterygota</taxon>
        <taxon>Neoptera</taxon>
        <taxon>Paraneoptera</taxon>
        <taxon>Hemiptera</taxon>
        <taxon>Auchenorrhyncha</taxon>
        <taxon>Cercopoidea</taxon>
        <taxon>Clastopteridae</taxon>
        <taxon>Clastoptera</taxon>
    </lineage>
</organism>
<dbReference type="PANTHER" id="PTHR23322:SF96">
    <property type="entry name" value="FAS-ASSOCIATED FACTOR 1"/>
    <property type="match status" value="1"/>
</dbReference>
<name>A0A1B6DVE3_9HEMI</name>
<evidence type="ECO:0000259" key="2">
    <source>
        <dbReference type="PROSITE" id="PS50033"/>
    </source>
</evidence>
<dbReference type="InterPro" id="IPR006577">
    <property type="entry name" value="UAS"/>
</dbReference>
<gene>
    <name evidence="4" type="ORF">g.26661</name>
</gene>
<dbReference type="InterPro" id="IPR001012">
    <property type="entry name" value="UBX_dom"/>
</dbReference>
<dbReference type="PROSITE" id="PS50053">
    <property type="entry name" value="UBIQUITIN_2"/>
    <property type="match status" value="1"/>
</dbReference>
<dbReference type="Pfam" id="PF00789">
    <property type="entry name" value="UBX"/>
    <property type="match status" value="1"/>
</dbReference>
<dbReference type="SMART" id="SM00594">
    <property type="entry name" value="UAS"/>
    <property type="match status" value="1"/>
</dbReference>
<dbReference type="Pfam" id="PF21021">
    <property type="entry name" value="FAF1"/>
    <property type="match status" value="1"/>
</dbReference>
<dbReference type="SUPFAM" id="SSF52833">
    <property type="entry name" value="Thioredoxin-like"/>
    <property type="match status" value="1"/>
</dbReference>
<dbReference type="CDD" id="cd17130">
    <property type="entry name" value="Ubl2_FAF1"/>
    <property type="match status" value="1"/>
</dbReference>
<dbReference type="InterPro" id="IPR000626">
    <property type="entry name" value="Ubiquitin-like_dom"/>
</dbReference>
<feature type="domain" description="Ubiquitin-like" evidence="3">
    <location>
        <begin position="99"/>
        <end position="165"/>
    </location>
</feature>
<evidence type="ECO:0000313" key="4">
    <source>
        <dbReference type="EMBL" id="JAS29615.1"/>
    </source>
</evidence>
<evidence type="ECO:0008006" key="5">
    <source>
        <dbReference type="Google" id="ProtNLM"/>
    </source>
</evidence>
<reference evidence="4" key="1">
    <citation type="submission" date="2015-12" db="EMBL/GenBank/DDBJ databases">
        <title>De novo transcriptome assembly of four potential Pierce s Disease insect vectors from Arizona vineyards.</title>
        <authorList>
            <person name="Tassone E.E."/>
        </authorList>
    </citation>
    <scope>NUCLEOTIDE SEQUENCE</scope>
</reference>
<dbReference type="GO" id="GO:0005783">
    <property type="term" value="C:endoplasmic reticulum"/>
    <property type="evidence" value="ECO:0007669"/>
    <property type="project" value="TreeGrafter"/>
</dbReference>
<dbReference type="CDD" id="cd01771">
    <property type="entry name" value="UBX_UBXN3A"/>
    <property type="match status" value="1"/>
</dbReference>
<dbReference type="InterPro" id="IPR044541">
    <property type="entry name" value="FAF1_UBA"/>
</dbReference>
<dbReference type="PANTHER" id="PTHR23322">
    <property type="entry name" value="FAS-ASSOCIATED PROTEIN"/>
    <property type="match status" value="1"/>
</dbReference>
<feature type="domain" description="UBX" evidence="2">
    <location>
        <begin position="561"/>
        <end position="638"/>
    </location>
</feature>
<protein>
    <recommendedName>
        <fullName evidence="5">UBX domain-containing protein</fullName>
    </recommendedName>
</protein>
<dbReference type="GO" id="GO:0005634">
    <property type="term" value="C:nucleus"/>
    <property type="evidence" value="ECO:0007669"/>
    <property type="project" value="TreeGrafter"/>
</dbReference>
<dbReference type="InterPro" id="IPR036249">
    <property type="entry name" value="Thioredoxin-like_sf"/>
</dbReference>
<feature type="region of interest" description="Disordered" evidence="1">
    <location>
        <begin position="535"/>
        <end position="562"/>
    </location>
</feature>
<dbReference type="InterPro" id="IPR050730">
    <property type="entry name" value="UBX_domain-protein"/>
</dbReference>
<evidence type="ECO:0000259" key="3">
    <source>
        <dbReference type="PROSITE" id="PS50053"/>
    </source>
</evidence>
<feature type="compositionally biased region" description="Basic and acidic residues" evidence="1">
    <location>
        <begin position="535"/>
        <end position="546"/>
    </location>
</feature>
<dbReference type="Pfam" id="PF14555">
    <property type="entry name" value="UBA_4"/>
    <property type="match status" value="1"/>
</dbReference>
<dbReference type="PROSITE" id="PS50033">
    <property type="entry name" value="UBX"/>
    <property type="match status" value="1"/>
</dbReference>
<dbReference type="InterPro" id="IPR029071">
    <property type="entry name" value="Ubiquitin-like_domsf"/>
</dbReference>